<comment type="similarity">
    <text evidence="1">Belongs to the fructosamine kinase family.</text>
</comment>
<protein>
    <submittedName>
        <fullName evidence="2">Phosphotransferase enzyme family protein</fullName>
    </submittedName>
</protein>
<dbReference type="OrthoDB" id="5291879at2"/>
<dbReference type="Gene3D" id="3.90.1200.10">
    <property type="match status" value="1"/>
</dbReference>
<proteinExistence type="inferred from homology"/>
<dbReference type="Proteomes" id="UP000070383">
    <property type="component" value="Unassembled WGS sequence"/>
</dbReference>
<evidence type="ECO:0000313" key="2">
    <source>
        <dbReference type="EMBL" id="KWZ79432.1"/>
    </source>
</evidence>
<organism evidence="2 3">
    <name type="scientific">Anaerococcus tetradius</name>
    <dbReference type="NCBI Taxonomy" id="33036"/>
    <lineage>
        <taxon>Bacteria</taxon>
        <taxon>Bacillati</taxon>
        <taxon>Bacillota</taxon>
        <taxon>Tissierellia</taxon>
        <taxon>Tissierellales</taxon>
        <taxon>Peptoniphilaceae</taxon>
        <taxon>Anaerococcus</taxon>
    </lineage>
</organism>
<name>A0A133KIM1_9FIRM</name>
<dbReference type="Gene3D" id="3.30.200.20">
    <property type="entry name" value="Phosphorylase Kinase, domain 1"/>
    <property type="match status" value="1"/>
</dbReference>
<dbReference type="STRING" id="33036.HMPREF3200_00011"/>
<reference evidence="3" key="1">
    <citation type="submission" date="2016-01" db="EMBL/GenBank/DDBJ databases">
        <authorList>
            <person name="Mitreva M."/>
            <person name="Pepin K.H."/>
            <person name="Mihindukulasuriya K.A."/>
            <person name="Fulton R."/>
            <person name="Fronick C."/>
            <person name="O'Laughlin M."/>
            <person name="Miner T."/>
            <person name="Herter B."/>
            <person name="Rosa B.A."/>
            <person name="Cordes M."/>
            <person name="Tomlinson C."/>
            <person name="Wollam A."/>
            <person name="Palsikar V.B."/>
            <person name="Mardis E.R."/>
            <person name="Wilson R.K."/>
        </authorList>
    </citation>
    <scope>NUCLEOTIDE SEQUENCE [LARGE SCALE GENOMIC DNA]</scope>
    <source>
        <strain evidence="3">MJR8151</strain>
    </source>
</reference>
<accession>A0A133KIM1</accession>
<gene>
    <name evidence="2" type="ORF">HMPREF3200_00011</name>
</gene>
<keyword evidence="1 2" id="KW-0808">Transferase</keyword>
<dbReference type="InterPro" id="IPR011009">
    <property type="entry name" value="Kinase-like_dom_sf"/>
</dbReference>
<dbReference type="SUPFAM" id="SSF56112">
    <property type="entry name" value="Protein kinase-like (PK-like)"/>
    <property type="match status" value="1"/>
</dbReference>
<dbReference type="GO" id="GO:0016301">
    <property type="term" value="F:kinase activity"/>
    <property type="evidence" value="ECO:0007669"/>
    <property type="project" value="UniProtKB-UniRule"/>
</dbReference>
<dbReference type="Pfam" id="PF03881">
    <property type="entry name" value="Fructosamin_kin"/>
    <property type="match status" value="1"/>
</dbReference>
<evidence type="ECO:0000313" key="3">
    <source>
        <dbReference type="Proteomes" id="UP000070383"/>
    </source>
</evidence>
<dbReference type="PIRSF" id="PIRSF006221">
    <property type="entry name" value="Ketosamine-3-kinase"/>
    <property type="match status" value="1"/>
</dbReference>
<dbReference type="AlphaFoldDB" id="A0A133KIM1"/>
<sequence length="293" mass="34219">MVIRGDYLLSIVNELPLDGIYDIRSMRGGDVNDAYKVYTDQGPYFLLVKKDGDINFFQGEIEGLKLFEKYGVNAPRLIDFGLISEGAYMLLTFLEEGRPADQSKLAREVLKIHAIESPKNKFGFEYAYKGAAISFSNDFRNTWKEVFLEERLDKLSRSLSDKKIFTKDDLSKYEKLRKIINKYLDEHESKPVLVHGDLWPGNFMFDSHGEAYLFDPSPLYGDREFDLGISTVFSGFNDDFYKTYMEDFPKDKDLSLRLEFYRLYMFMIHLDKFGNIYRPEFDLSMDKIFANAK</sequence>
<dbReference type="PANTHER" id="PTHR12149">
    <property type="entry name" value="FRUCTOSAMINE 3 KINASE-RELATED PROTEIN"/>
    <property type="match status" value="1"/>
</dbReference>
<comment type="caution">
    <text evidence="2">The sequence shown here is derived from an EMBL/GenBank/DDBJ whole genome shotgun (WGS) entry which is preliminary data.</text>
</comment>
<dbReference type="EMBL" id="LRPM01000001">
    <property type="protein sequence ID" value="KWZ79432.1"/>
    <property type="molecule type" value="Genomic_DNA"/>
</dbReference>
<evidence type="ECO:0000256" key="1">
    <source>
        <dbReference type="PIRNR" id="PIRNR006221"/>
    </source>
</evidence>
<dbReference type="PANTHER" id="PTHR12149:SF8">
    <property type="entry name" value="PROTEIN-RIBULOSAMINE 3-KINASE"/>
    <property type="match status" value="1"/>
</dbReference>
<keyword evidence="3" id="KW-1185">Reference proteome</keyword>
<dbReference type="PATRIC" id="fig|33036.3.peg.11"/>
<keyword evidence="1" id="KW-0418">Kinase</keyword>
<dbReference type="InterPro" id="IPR016477">
    <property type="entry name" value="Fructo-/Ketosamine-3-kinase"/>
</dbReference>